<dbReference type="AlphaFoldDB" id="A0A9P5C972"/>
<dbReference type="Proteomes" id="UP000801864">
    <property type="component" value="Unassembled WGS sequence"/>
</dbReference>
<accession>A0A9P5C972</accession>
<evidence type="ECO:0000313" key="3">
    <source>
        <dbReference type="Proteomes" id="UP000801864"/>
    </source>
</evidence>
<evidence type="ECO:0000313" key="2">
    <source>
        <dbReference type="EMBL" id="KAF3059178.1"/>
    </source>
</evidence>
<comment type="caution">
    <text evidence="2">The sequence shown here is derived from an EMBL/GenBank/DDBJ whole genome shotgun (WGS) entry which is preliminary data.</text>
</comment>
<name>A0A9P5C972_9HYPO</name>
<organism evidence="2 3">
    <name type="scientific">Trichoderma lentiforme</name>
    <dbReference type="NCBI Taxonomy" id="1567552"/>
    <lineage>
        <taxon>Eukaryota</taxon>
        <taxon>Fungi</taxon>
        <taxon>Dikarya</taxon>
        <taxon>Ascomycota</taxon>
        <taxon>Pezizomycotina</taxon>
        <taxon>Sordariomycetes</taxon>
        <taxon>Hypocreomycetidae</taxon>
        <taxon>Hypocreales</taxon>
        <taxon>Hypocreaceae</taxon>
        <taxon>Trichoderma</taxon>
    </lineage>
</organism>
<keyword evidence="3" id="KW-1185">Reference proteome</keyword>
<sequence>MLSKHSGNSNNTTNTRASMHESCTNLGQTYDPTTACANNTRLHVQVNQLGVLWEWQASDQTGAIDADRSLNTARRKRHSMAE</sequence>
<protein>
    <submittedName>
        <fullName evidence="2">Uncharacterized protein</fullName>
    </submittedName>
</protein>
<dbReference type="EMBL" id="QLNT01000025">
    <property type="protein sequence ID" value="KAF3059178.1"/>
    <property type="molecule type" value="Genomic_DNA"/>
</dbReference>
<feature type="region of interest" description="Disordered" evidence="1">
    <location>
        <begin position="1"/>
        <end position="20"/>
    </location>
</feature>
<reference evidence="2 3" key="1">
    <citation type="submission" date="2018-06" db="EMBL/GenBank/DDBJ databases">
        <title>Genome analysis of cellulolytic fungus Trichoderma lentiforme CFAM-422.</title>
        <authorList>
            <person name="Steindorff A.S."/>
            <person name="Formighieri E.F."/>
            <person name="Midorikawa G.E.O."/>
            <person name="Tamietti M.S."/>
            <person name="Ramos E.Z."/>
            <person name="Silva A.S."/>
            <person name="Bon E.P.S."/>
            <person name="Mendes T.D."/>
            <person name="Damaso M.C.T."/>
            <person name="Favaro L.C.L."/>
        </authorList>
    </citation>
    <scope>NUCLEOTIDE SEQUENCE [LARGE SCALE GENOMIC DNA]</scope>
    <source>
        <strain evidence="2 3">CFAM-422</strain>
    </source>
</reference>
<gene>
    <name evidence="2" type="ORF">CFAM422_011608</name>
</gene>
<evidence type="ECO:0000256" key="1">
    <source>
        <dbReference type="SAM" id="MobiDB-lite"/>
    </source>
</evidence>
<proteinExistence type="predicted"/>